<feature type="transmembrane region" description="Helical" evidence="10">
    <location>
        <begin position="278"/>
        <end position="299"/>
    </location>
</feature>
<comment type="similarity">
    <text evidence="9">Belongs to the auxin efflux carrier (TC 2.A.69.2) family.</text>
</comment>
<accession>A0AAD3S939</accession>
<evidence type="ECO:0000256" key="5">
    <source>
        <dbReference type="ARBA" id="ARBA00022989"/>
    </source>
</evidence>
<evidence type="ECO:0000313" key="12">
    <source>
        <dbReference type="Proteomes" id="UP001279734"/>
    </source>
</evidence>
<sequence>MGLLDLFLVASIPVLKVLLITALGSFLASDHVDILGESARKHLNNVVFFVFNPALVGSNLSNTVTFENFMKLWFMPFNILIAFLSGSALGWLLVKVTGTPQHLKGLVLGACAAGNLGNLLVIIIPAICKEKGSPFGAPDVCHTYGLTYASLSMAIGAIFLWSYVYNIVRISSSKTIEKNSTDGSRGYINTSCTDPFLSQDYSSMDLPDESTIPSTCSVIPKSSTIKQYLRTFSAKINLKAFLAPSTIGAIMGFVVGMVPQMRGLIIGRNAPLHVVQDSASMIGDAAIPVVALLIGGNLLRGLKGSNIQPALLVGIIAVRYIFLPLLGIVTVKSAVHFGLVGSDPLYQFVLLLQFAVDMHNHISQKMNLSR</sequence>
<name>A0AAD3S939_NEPGR</name>
<feature type="transmembrane region" description="Helical" evidence="10">
    <location>
        <begin position="147"/>
        <end position="168"/>
    </location>
</feature>
<evidence type="ECO:0000256" key="9">
    <source>
        <dbReference type="ARBA" id="ARBA00025752"/>
    </source>
</evidence>
<evidence type="ECO:0000256" key="2">
    <source>
        <dbReference type="ARBA" id="ARBA00022448"/>
    </source>
</evidence>
<dbReference type="PANTHER" id="PTHR31651:SF33">
    <property type="entry name" value="PROTEIN PIN-LIKES 1"/>
    <property type="match status" value="1"/>
</dbReference>
<feature type="transmembrane region" description="Helical" evidence="10">
    <location>
        <begin position="72"/>
        <end position="94"/>
    </location>
</feature>
<dbReference type="Proteomes" id="UP001279734">
    <property type="component" value="Unassembled WGS sequence"/>
</dbReference>
<keyword evidence="3 10" id="KW-0812">Transmembrane</keyword>
<evidence type="ECO:0000256" key="10">
    <source>
        <dbReference type="SAM" id="Phobius"/>
    </source>
</evidence>
<comment type="function">
    <text evidence="8">Involved in cellular auxin homeostasis by regulating auxin metabolism. Regulates intracellular auxin accumulation at the endoplasmic reticulum and thus auxin availability for nuclear auxin signaling.</text>
</comment>
<keyword evidence="4" id="KW-0256">Endoplasmic reticulum</keyword>
<keyword evidence="7" id="KW-0927">Auxin signaling pathway</keyword>
<proteinExistence type="inferred from homology"/>
<evidence type="ECO:0000256" key="1">
    <source>
        <dbReference type="ARBA" id="ARBA00004477"/>
    </source>
</evidence>
<dbReference type="GO" id="GO:0009734">
    <property type="term" value="P:auxin-activated signaling pathway"/>
    <property type="evidence" value="ECO:0007669"/>
    <property type="project" value="UniProtKB-KW"/>
</dbReference>
<dbReference type="GO" id="GO:0080162">
    <property type="term" value="P:endoplasmic reticulum to cytosol auxin transport"/>
    <property type="evidence" value="ECO:0007669"/>
    <property type="project" value="InterPro"/>
</dbReference>
<dbReference type="EMBL" id="BSYO01000006">
    <property type="protein sequence ID" value="GMH06625.1"/>
    <property type="molecule type" value="Genomic_DNA"/>
</dbReference>
<organism evidence="11 12">
    <name type="scientific">Nepenthes gracilis</name>
    <name type="common">Slender pitcher plant</name>
    <dbReference type="NCBI Taxonomy" id="150966"/>
    <lineage>
        <taxon>Eukaryota</taxon>
        <taxon>Viridiplantae</taxon>
        <taxon>Streptophyta</taxon>
        <taxon>Embryophyta</taxon>
        <taxon>Tracheophyta</taxon>
        <taxon>Spermatophyta</taxon>
        <taxon>Magnoliopsida</taxon>
        <taxon>eudicotyledons</taxon>
        <taxon>Gunneridae</taxon>
        <taxon>Pentapetalae</taxon>
        <taxon>Caryophyllales</taxon>
        <taxon>Nepenthaceae</taxon>
        <taxon>Nepenthes</taxon>
    </lineage>
</organism>
<comment type="caution">
    <text evidence="11">The sequence shown here is derived from an EMBL/GenBank/DDBJ whole genome shotgun (WGS) entry which is preliminary data.</text>
</comment>
<dbReference type="InterPro" id="IPR045033">
    <property type="entry name" value="PILS1/3/4/5/7"/>
</dbReference>
<evidence type="ECO:0000256" key="6">
    <source>
        <dbReference type="ARBA" id="ARBA00023136"/>
    </source>
</evidence>
<keyword evidence="6 10" id="KW-0472">Membrane</keyword>
<evidence type="ECO:0000256" key="3">
    <source>
        <dbReference type="ARBA" id="ARBA00022692"/>
    </source>
</evidence>
<feature type="transmembrane region" description="Helical" evidence="10">
    <location>
        <begin position="236"/>
        <end position="258"/>
    </location>
</feature>
<feature type="transmembrane region" description="Helical" evidence="10">
    <location>
        <begin position="106"/>
        <end position="127"/>
    </location>
</feature>
<evidence type="ECO:0000256" key="7">
    <source>
        <dbReference type="ARBA" id="ARBA00023294"/>
    </source>
</evidence>
<feature type="transmembrane region" description="Helical" evidence="10">
    <location>
        <begin position="311"/>
        <end position="331"/>
    </location>
</feature>
<keyword evidence="2" id="KW-0813">Transport</keyword>
<evidence type="ECO:0000313" key="11">
    <source>
        <dbReference type="EMBL" id="GMH06625.1"/>
    </source>
</evidence>
<dbReference type="Pfam" id="PF03547">
    <property type="entry name" value="Mem_trans"/>
    <property type="match status" value="1"/>
</dbReference>
<keyword evidence="5 10" id="KW-1133">Transmembrane helix</keyword>
<protein>
    <submittedName>
        <fullName evidence="11">Uncharacterized protein</fullName>
    </submittedName>
</protein>
<gene>
    <name evidence="11" type="ORF">Nepgr_008465</name>
</gene>
<feature type="transmembrane region" description="Helical" evidence="10">
    <location>
        <begin position="6"/>
        <end position="30"/>
    </location>
</feature>
<evidence type="ECO:0000256" key="8">
    <source>
        <dbReference type="ARBA" id="ARBA00025100"/>
    </source>
</evidence>
<keyword evidence="12" id="KW-1185">Reference proteome</keyword>
<dbReference type="GO" id="GO:0005789">
    <property type="term" value="C:endoplasmic reticulum membrane"/>
    <property type="evidence" value="ECO:0007669"/>
    <property type="project" value="UniProtKB-SubCell"/>
</dbReference>
<dbReference type="InterPro" id="IPR004776">
    <property type="entry name" value="Mem_transp_PIN-like"/>
</dbReference>
<dbReference type="PANTHER" id="PTHR31651">
    <property type="match status" value="1"/>
</dbReference>
<dbReference type="AlphaFoldDB" id="A0AAD3S939"/>
<reference evidence="11" key="1">
    <citation type="submission" date="2023-05" db="EMBL/GenBank/DDBJ databases">
        <title>Nepenthes gracilis genome sequencing.</title>
        <authorList>
            <person name="Fukushima K."/>
        </authorList>
    </citation>
    <scope>NUCLEOTIDE SEQUENCE</scope>
    <source>
        <strain evidence="11">SING2019-196</strain>
    </source>
</reference>
<comment type="subcellular location">
    <subcellularLocation>
        <location evidence="1">Endoplasmic reticulum membrane</location>
        <topology evidence="1">Multi-pass membrane protein</topology>
    </subcellularLocation>
</comment>
<evidence type="ECO:0000256" key="4">
    <source>
        <dbReference type="ARBA" id="ARBA00022824"/>
    </source>
</evidence>